<protein>
    <submittedName>
        <fullName evidence="1">Uncharacterized protein</fullName>
    </submittedName>
</protein>
<comment type="caution">
    <text evidence="1">The sequence shown here is derived from an EMBL/GenBank/DDBJ whole genome shotgun (WGS) entry which is preliminary data.</text>
</comment>
<dbReference type="EMBL" id="CAJPWZ010001076">
    <property type="protein sequence ID" value="CAG2207453.1"/>
    <property type="molecule type" value="Genomic_DNA"/>
</dbReference>
<reference evidence="1" key="1">
    <citation type="submission" date="2021-03" db="EMBL/GenBank/DDBJ databases">
        <authorList>
            <person name="Bekaert M."/>
        </authorList>
    </citation>
    <scope>NUCLEOTIDE SEQUENCE</scope>
</reference>
<organism evidence="1 2">
    <name type="scientific">Mytilus edulis</name>
    <name type="common">Blue mussel</name>
    <dbReference type="NCBI Taxonomy" id="6550"/>
    <lineage>
        <taxon>Eukaryota</taxon>
        <taxon>Metazoa</taxon>
        <taxon>Spiralia</taxon>
        <taxon>Lophotrochozoa</taxon>
        <taxon>Mollusca</taxon>
        <taxon>Bivalvia</taxon>
        <taxon>Autobranchia</taxon>
        <taxon>Pteriomorphia</taxon>
        <taxon>Mytilida</taxon>
        <taxon>Mytiloidea</taxon>
        <taxon>Mytilidae</taxon>
        <taxon>Mytilinae</taxon>
        <taxon>Mytilus</taxon>
    </lineage>
</organism>
<proteinExistence type="predicted"/>
<evidence type="ECO:0000313" key="1">
    <source>
        <dbReference type="EMBL" id="CAG2207453.1"/>
    </source>
</evidence>
<gene>
    <name evidence="1" type="ORF">MEDL_21668</name>
</gene>
<dbReference type="Proteomes" id="UP000683360">
    <property type="component" value="Unassembled WGS sequence"/>
</dbReference>
<dbReference type="AlphaFoldDB" id="A0A8S3RM32"/>
<evidence type="ECO:0000313" key="2">
    <source>
        <dbReference type="Proteomes" id="UP000683360"/>
    </source>
</evidence>
<keyword evidence="2" id="KW-1185">Reference proteome</keyword>
<dbReference type="OrthoDB" id="10472621at2759"/>
<sequence length="191" mass="21868">MYYQPNIKHVGFLQSTGRGNRKKNKCLHEILASGFKCRLSTQNIQKERENFYRISTIIVDHGKESLTLLLDNELNSNNQTLEDFINLNQHEIYHLCFNRYTCCQCVNRKLPRTTPASRVLHPDQLNILLDKNGKTLSCHNIKSTAQFCCCPAKAALTTKFLDLTLLRCLLINFASICPPNSNIRLAVDDLI</sequence>
<name>A0A8S3RM32_MYTED</name>
<accession>A0A8S3RM32</accession>